<keyword evidence="7" id="KW-0720">Serine protease</keyword>
<dbReference type="GO" id="GO:0006508">
    <property type="term" value="P:proteolysis"/>
    <property type="evidence" value="ECO:0007669"/>
    <property type="project" value="UniProtKB-KW"/>
</dbReference>
<keyword evidence="4" id="KW-1199">Hemostasis impairing toxin</keyword>
<dbReference type="PANTHER" id="PTHR24252">
    <property type="entry name" value="ACROSIN-RELATED"/>
    <property type="match status" value="1"/>
</dbReference>
<keyword evidence="3" id="KW-1015">Disulfide bond</keyword>
<proteinExistence type="predicted"/>
<keyword evidence="11" id="KW-1185">Reference proteome</keyword>
<evidence type="ECO:0000256" key="4">
    <source>
        <dbReference type="ARBA" id="ARBA00023240"/>
    </source>
</evidence>
<dbReference type="Gene3D" id="2.40.10.10">
    <property type="entry name" value="Trypsin-like serine proteases"/>
    <property type="match status" value="1"/>
</dbReference>
<keyword evidence="2" id="KW-0800">Toxin</keyword>
<dbReference type="InterPro" id="IPR001254">
    <property type="entry name" value="Trypsin_dom"/>
</dbReference>
<dbReference type="EMBL" id="LR824010">
    <property type="protein sequence ID" value="CAD0197881.1"/>
    <property type="molecule type" value="Genomic_DNA"/>
</dbReference>
<dbReference type="InterPro" id="IPR001314">
    <property type="entry name" value="Peptidase_S1A"/>
</dbReference>
<comment type="subcellular location">
    <subcellularLocation>
        <location evidence="1">Secreted</location>
        <location evidence="1">Extracellular space</location>
    </subcellularLocation>
</comment>
<organism evidence="10 11">
    <name type="scientific">Chrysodeixis includens</name>
    <name type="common">Soybean looper</name>
    <name type="synonym">Pseudoplusia includens</name>
    <dbReference type="NCBI Taxonomy" id="689277"/>
    <lineage>
        <taxon>Eukaryota</taxon>
        <taxon>Metazoa</taxon>
        <taxon>Ecdysozoa</taxon>
        <taxon>Arthropoda</taxon>
        <taxon>Hexapoda</taxon>
        <taxon>Insecta</taxon>
        <taxon>Pterygota</taxon>
        <taxon>Neoptera</taxon>
        <taxon>Endopterygota</taxon>
        <taxon>Lepidoptera</taxon>
        <taxon>Glossata</taxon>
        <taxon>Ditrysia</taxon>
        <taxon>Noctuoidea</taxon>
        <taxon>Noctuidae</taxon>
        <taxon>Plusiinae</taxon>
        <taxon>Chrysodeixis</taxon>
    </lineage>
</organism>
<evidence type="ECO:0000256" key="7">
    <source>
        <dbReference type="RuleBase" id="RU363034"/>
    </source>
</evidence>
<dbReference type="GO" id="GO:0004252">
    <property type="term" value="F:serine-type endopeptidase activity"/>
    <property type="evidence" value="ECO:0007669"/>
    <property type="project" value="InterPro"/>
</dbReference>
<evidence type="ECO:0000256" key="8">
    <source>
        <dbReference type="SAM" id="SignalP"/>
    </source>
</evidence>
<keyword evidence="8" id="KW-0732">Signal</keyword>
<dbReference type="InterPro" id="IPR033116">
    <property type="entry name" value="TRYPSIN_SER"/>
</dbReference>
<dbReference type="SUPFAM" id="SSF50494">
    <property type="entry name" value="Trypsin-like serine proteases"/>
    <property type="match status" value="1"/>
</dbReference>
<dbReference type="FunFam" id="2.40.10.10:FF:000068">
    <property type="entry name" value="transmembrane protease serine 2"/>
    <property type="match status" value="1"/>
</dbReference>
<sequence>MRALVLVGFALVATVSALVDVNVGYHEAIGIPTAEKIRLAEQEALVAQEERIVGGALAPTNSHPYFAGLLISLVGIVGNSVCGSSLVSANLAVTAAHCWTDGRNQATQFLVILGSKFLWTGGTRIPTSNVIMHPQYQPANLNNDIAVIKLPYNVLFNSNIQPISLPAANELWESFVGNWAVAAGFGRTSDAQAGASTVVSHVSLQVISVAQCQAVFGSNFVVSSTICTNGAGGVGICGGDSGGPLVLNRSGRPILIGVSSFVAGAGCQLGFPSAFARVTSFNNFINQYL</sequence>
<comment type="function">
    <text evidence="5">Fibrinolytic activity; shows preferential cleavage of Arg-Gly bonds in all three fibrinogen chains. Contact with the caterpillars causes severe bleeding, due the anticoagulant effect of the protein.</text>
</comment>
<feature type="chain" id="PRO_5040269693" description="Peptidase S1 domain-containing protein" evidence="8">
    <location>
        <begin position="18"/>
        <end position="289"/>
    </location>
</feature>
<dbReference type="Pfam" id="PF00089">
    <property type="entry name" value="Trypsin"/>
    <property type="match status" value="1"/>
</dbReference>
<evidence type="ECO:0000256" key="5">
    <source>
        <dbReference type="ARBA" id="ARBA00055534"/>
    </source>
</evidence>
<dbReference type="OrthoDB" id="5565075at2759"/>
<keyword evidence="7" id="KW-0378">Hydrolase</keyword>
<dbReference type="InterPro" id="IPR018114">
    <property type="entry name" value="TRYPSIN_HIS"/>
</dbReference>
<evidence type="ECO:0000259" key="9">
    <source>
        <dbReference type="PROSITE" id="PS50240"/>
    </source>
</evidence>
<protein>
    <recommendedName>
        <fullName evidence="9">Peptidase S1 domain-containing protein</fullName>
    </recommendedName>
</protein>
<dbReference type="InterPro" id="IPR009003">
    <property type="entry name" value="Peptidase_S1_PA"/>
</dbReference>
<dbReference type="PROSITE" id="PS00134">
    <property type="entry name" value="TRYPSIN_HIS"/>
    <property type="match status" value="1"/>
</dbReference>
<evidence type="ECO:0000313" key="11">
    <source>
        <dbReference type="Proteomes" id="UP001154114"/>
    </source>
</evidence>
<dbReference type="PROSITE" id="PS50240">
    <property type="entry name" value="TRYPSIN_DOM"/>
    <property type="match status" value="1"/>
</dbReference>
<dbReference type="GO" id="GO:0005576">
    <property type="term" value="C:extracellular region"/>
    <property type="evidence" value="ECO:0007669"/>
    <property type="project" value="UniProtKB-SubCell"/>
</dbReference>
<evidence type="ECO:0000313" key="10">
    <source>
        <dbReference type="EMBL" id="CAD0197881.1"/>
    </source>
</evidence>
<evidence type="ECO:0000256" key="6">
    <source>
        <dbReference type="ARBA" id="ARBA00084094"/>
    </source>
</evidence>
<dbReference type="PROSITE" id="PS00135">
    <property type="entry name" value="TRYPSIN_SER"/>
    <property type="match status" value="1"/>
</dbReference>
<accession>A0A9N8L0R7</accession>
<dbReference type="PANTHER" id="PTHR24252:SF7">
    <property type="entry name" value="HYALIN"/>
    <property type="match status" value="1"/>
</dbReference>
<gene>
    <name evidence="10" type="ORF">CINC_LOCUS12159</name>
</gene>
<dbReference type="GO" id="GO:0090729">
    <property type="term" value="F:toxin activity"/>
    <property type="evidence" value="ECO:0007669"/>
    <property type="project" value="UniProtKB-KW"/>
</dbReference>
<keyword evidence="6" id="KW-1205">Fibrinolytic toxin</keyword>
<dbReference type="CDD" id="cd00190">
    <property type="entry name" value="Tryp_SPc"/>
    <property type="match status" value="1"/>
</dbReference>
<name>A0A9N8L0R7_CHRIL</name>
<evidence type="ECO:0000256" key="2">
    <source>
        <dbReference type="ARBA" id="ARBA00022656"/>
    </source>
</evidence>
<keyword evidence="7" id="KW-0645">Protease</keyword>
<evidence type="ECO:0000256" key="3">
    <source>
        <dbReference type="ARBA" id="ARBA00023157"/>
    </source>
</evidence>
<feature type="signal peptide" evidence="8">
    <location>
        <begin position="1"/>
        <end position="17"/>
    </location>
</feature>
<reference evidence="10" key="1">
    <citation type="submission" date="2021-12" db="EMBL/GenBank/DDBJ databases">
        <authorList>
            <person name="King R."/>
        </authorList>
    </citation>
    <scope>NUCLEOTIDE SEQUENCE</scope>
</reference>
<feature type="domain" description="Peptidase S1" evidence="9">
    <location>
        <begin position="52"/>
        <end position="289"/>
    </location>
</feature>
<dbReference type="AlphaFoldDB" id="A0A9N8L0R7"/>
<dbReference type="InterPro" id="IPR043504">
    <property type="entry name" value="Peptidase_S1_PA_chymotrypsin"/>
</dbReference>
<dbReference type="Proteomes" id="UP001154114">
    <property type="component" value="Chromosome 7"/>
</dbReference>
<evidence type="ECO:0000256" key="1">
    <source>
        <dbReference type="ARBA" id="ARBA00004239"/>
    </source>
</evidence>
<dbReference type="PRINTS" id="PR00722">
    <property type="entry name" value="CHYMOTRYPSIN"/>
</dbReference>
<dbReference type="SMART" id="SM00020">
    <property type="entry name" value="Tryp_SPc"/>
    <property type="match status" value="1"/>
</dbReference>